<dbReference type="OrthoDB" id="7597365at2"/>
<dbReference type="EMBL" id="FMXM01000007">
    <property type="protein sequence ID" value="SDA75243.1"/>
    <property type="molecule type" value="Genomic_DNA"/>
</dbReference>
<dbReference type="STRING" id="1165689.SAMN02927914_02717"/>
<dbReference type="CDD" id="cd00586">
    <property type="entry name" value="4HBT"/>
    <property type="match status" value="1"/>
</dbReference>
<proteinExistence type="predicted"/>
<reference evidence="1 2" key="1">
    <citation type="submission" date="2016-10" db="EMBL/GenBank/DDBJ databases">
        <authorList>
            <person name="de Groot N.N."/>
        </authorList>
    </citation>
    <scope>NUCLEOTIDE SEQUENCE [LARGE SCALE GENOMIC DNA]</scope>
    <source>
        <strain evidence="1 2">CGMCC 1.12097</strain>
    </source>
</reference>
<evidence type="ECO:0000313" key="2">
    <source>
        <dbReference type="Proteomes" id="UP000198588"/>
    </source>
</evidence>
<dbReference type="AlphaFoldDB" id="A0A1G5XXS8"/>
<accession>A0A1G5XXS8</accession>
<sequence length="148" mass="16256">MSKSLVTFVGVAHPWMCDVMGHMNVRYYAAMFDDASFQLLGHIAGQDGNQPSQTGWADVRTEIDYRHETKAGSLITIRSHVVKIGRTSVTFEQVMTGSLDGIVHASSRTTCVRFDLTARASVALDEPMRKRAAAFLIEQPEVSAGQPL</sequence>
<evidence type="ECO:0000313" key="1">
    <source>
        <dbReference type="EMBL" id="SDA75243.1"/>
    </source>
</evidence>
<gene>
    <name evidence="1" type="ORF">SAMN02927914_02717</name>
</gene>
<dbReference type="RefSeq" id="WP_091578335.1">
    <property type="nucleotide sequence ID" value="NZ_FMXM01000007.1"/>
</dbReference>
<dbReference type="InterPro" id="IPR029069">
    <property type="entry name" value="HotDog_dom_sf"/>
</dbReference>
<dbReference type="Proteomes" id="UP000198588">
    <property type="component" value="Unassembled WGS sequence"/>
</dbReference>
<dbReference type="Gene3D" id="3.10.129.10">
    <property type="entry name" value="Hotdog Thioesterase"/>
    <property type="match status" value="1"/>
</dbReference>
<name>A0A1G5XXS8_9HYPH</name>
<protein>
    <submittedName>
        <fullName evidence="1">(3S)-malyl-CoA thioesterase</fullName>
    </submittedName>
</protein>
<dbReference type="Pfam" id="PF13279">
    <property type="entry name" value="4HBT_2"/>
    <property type="match status" value="1"/>
</dbReference>
<dbReference type="SUPFAM" id="SSF54637">
    <property type="entry name" value="Thioesterase/thiol ester dehydrase-isomerase"/>
    <property type="match status" value="1"/>
</dbReference>
<organism evidence="1 2">
    <name type="scientific">Mesorhizobium qingshengii</name>
    <dbReference type="NCBI Taxonomy" id="1165689"/>
    <lineage>
        <taxon>Bacteria</taxon>
        <taxon>Pseudomonadati</taxon>
        <taxon>Pseudomonadota</taxon>
        <taxon>Alphaproteobacteria</taxon>
        <taxon>Hyphomicrobiales</taxon>
        <taxon>Phyllobacteriaceae</taxon>
        <taxon>Mesorhizobium</taxon>
    </lineage>
</organism>